<dbReference type="Pfam" id="PF10087">
    <property type="entry name" value="DUF2325"/>
    <property type="match status" value="1"/>
</dbReference>
<proteinExistence type="inferred from homology"/>
<dbReference type="AlphaFoldDB" id="A0A4E0QWF1"/>
<protein>
    <recommendedName>
        <fullName evidence="5">DUF2325 domain-containing protein</fullName>
    </recommendedName>
</protein>
<evidence type="ECO:0008006" key="5">
    <source>
        <dbReference type="Google" id="ProtNLM"/>
    </source>
</evidence>
<dbReference type="Proteomes" id="UP000030428">
    <property type="component" value="Unassembled WGS sequence"/>
</dbReference>
<dbReference type="InterPro" id="IPR016772">
    <property type="entry name" value="UCP020408"/>
</dbReference>
<feature type="coiled-coil region" evidence="2">
    <location>
        <begin position="206"/>
        <end position="298"/>
    </location>
</feature>
<evidence type="ECO:0000313" key="3">
    <source>
        <dbReference type="EMBL" id="TGO03620.1"/>
    </source>
</evidence>
<sequence>MLLESKASALENVVGVQSFSFGMEKAMQRTKLCELDTQFHCSIIGTCLTLKELRQIYRKVKFLPKSNMSDHELHRIFVGIAGESDYANRKLQKHLDQKYQRIIKQCAKIQSASDLKTMWQNAIDSGEVAGAYWALVTHPLVPDDLLDKIYGEIHMLSHLSGASIRVDLEELSILRRRTKDLEKQLADAFVETQKRLKEKDKLIHSLKNSLTRAEKVESELDKIQKQRETLEKEPLIRQLKKQTKELCKQVSLEQERGERMEKEAKNWKSVALRTEERYLNFEQRLAQTQQERDSLEQHLSTLTCPESCDPNCPNLCGRCILFVGGRPSQCSHFRHLVEQYNGRFIHHDGVREDGHSKLGANLSQADAIFCPLDAISHDAMNWIKRHCEHNTKQLVMMPHSSLSAFVKGLNEVAN</sequence>
<comment type="similarity">
    <text evidence="1">Belongs to the UPF0751 family.</text>
</comment>
<dbReference type="EMBL" id="JSZA02000009">
    <property type="protein sequence ID" value="TGO03620.1"/>
    <property type="molecule type" value="Genomic_DNA"/>
</dbReference>
<gene>
    <name evidence="3" type="ORF">PN36_03270</name>
</gene>
<organism evidence="3 4">
    <name type="scientific">Candidatus Thiomargarita nelsonii</name>
    <dbReference type="NCBI Taxonomy" id="1003181"/>
    <lineage>
        <taxon>Bacteria</taxon>
        <taxon>Pseudomonadati</taxon>
        <taxon>Pseudomonadota</taxon>
        <taxon>Gammaproteobacteria</taxon>
        <taxon>Thiotrichales</taxon>
        <taxon>Thiotrichaceae</taxon>
        <taxon>Thiomargarita</taxon>
    </lineage>
</organism>
<comment type="caution">
    <text evidence="3">The sequence shown here is derived from an EMBL/GenBank/DDBJ whole genome shotgun (WGS) entry which is preliminary data.</text>
</comment>
<evidence type="ECO:0000313" key="4">
    <source>
        <dbReference type="Proteomes" id="UP000030428"/>
    </source>
</evidence>
<reference evidence="3 4" key="1">
    <citation type="journal article" date="2016" name="Front. Microbiol.">
        <title>Single-Cell (Meta-)Genomics of a Dimorphic Candidatus Thiomargarita nelsonii Reveals Genomic Plasticity.</title>
        <authorList>
            <person name="Flood B.E."/>
            <person name="Fliss P."/>
            <person name="Jones D.S."/>
            <person name="Dick G.J."/>
            <person name="Jain S."/>
            <person name="Kaster A.K."/>
            <person name="Winkel M."/>
            <person name="Mussmann M."/>
            <person name="Bailey J."/>
        </authorList>
    </citation>
    <scope>NUCLEOTIDE SEQUENCE [LARGE SCALE GENOMIC DNA]</scope>
    <source>
        <strain evidence="3">Hydrate Ridge</strain>
    </source>
</reference>
<evidence type="ECO:0000256" key="2">
    <source>
        <dbReference type="SAM" id="Coils"/>
    </source>
</evidence>
<name>A0A4E0QWF1_9GAMM</name>
<evidence type="ECO:0000256" key="1">
    <source>
        <dbReference type="ARBA" id="ARBA00007189"/>
    </source>
</evidence>
<keyword evidence="2" id="KW-0175">Coiled coil</keyword>
<accession>A0A4E0QWF1</accession>
<keyword evidence="4" id="KW-1185">Reference proteome</keyword>